<evidence type="ECO:0000256" key="2">
    <source>
        <dbReference type="ARBA" id="ARBA00022475"/>
    </source>
</evidence>
<dbReference type="SUPFAM" id="SSF50156">
    <property type="entry name" value="PDZ domain-like"/>
    <property type="match status" value="4"/>
</dbReference>
<comment type="subcellular location">
    <subcellularLocation>
        <location evidence="1">Cell membrane</location>
    </subcellularLocation>
</comment>
<dbReference type="GO" id="GO:0016324">
    <property type="term" value="C:apical plasma membrane"/>
    <property type="evidence" value="ECO:0000318"/>
    <property type="project" value="GO_Central"/>
</dbReference>
<keyword evidence="2" id="KW-1003">Cell membrane</keyword>
<dbReference type="Gene3D" id="2.30.42.10">
    <property type="match status" value="4"/>
</dbReference>
<sequence length="463" mass="52320">ESIEYRPRLCKIVKGDNGFGFHLLYLEDRNGEYIEDVTTNGAAEKAAGLKIGDRILEVNGVNIEKEKSRDVVERIRMSGSVVYLLVVDPKTDGFYRYKEFSISIFTLSAKRKRKSLLENILWKLLNSIFKFRNKPRLCRIFKDSDVFGFGIEYIAENDGHYITDVEPNGPAERAGLKVGDRAIQINGVNIDRRSHDDVLSRLRSCEGQVVLLVIDHKSAKHYKRISEFKQTTCSDDQRKGLMRAGEPRKCTIRKNDNEEHGFFLAIDRDRNGQIIRRVVKGGPADRAGLSDGDRILIVNNEPVETLDHEEVVSRIRECGNVITLTVIDERSDNFTNILFFSSFFLVFFKATQLGNKIGDMKKNEAVKTPEQKKKKVQHEVVLRKDRNEEGYGFHLAFSNSFSGDDNGLGGHVVHWVGKGGPADLAGVRDGDKIISVNGTNVVEEDHEQVMVRIHANGQNTVLL</sequence>
<evidence type="ECO:0000256" key="3">
    <source>
        <dbReference type="ARBA" id="ARBA00022737"/>
    </source>
</evidence>
<keyword evidence="2" id="KW-0472">Membrane</keyword>
<dbReference type="InterPro" id="IPR036034">
    <property type="entry name" value="PDZ_sf"/>
</dbReference>
<dbReference type="PROSITE" id="PS50106">
    <property type="entry name" value="PDZ"/>
    <property type="match status" value="4"/>
</dbReference>
<feature type="domain" description="PDZ" evidence="4">
    <location>
        <begin position="379"/>
        <end position="463"/>
    </location>
</feature>
<dbReference type="Ensembl" id="ENSCINT00000031153.1">
    <property type="protein sequence ID" value="ENSCINP00000032388.1"/>
    <property type="gene ID" value="ENSCING00000021551.1"/>
</dbReference>
<dbReference type="InterPro" id="IPR041489">
    <property type="entry name" value="PDZ_6"/>
</dbReference>
<dbReference type="GO" id="GO:0072659">
    <property type="term" value="P:protein localization to plasma membrane"/>
    <property type="evidence" value="ECO:0000318"/>
    <property type="project" value="GO_Central"/>
</dbReference>
<reference evidence="5" key="2">
    <citation type="journal article" date="2008" name="Genome Biol.">
        <title>Improved genome assembly and evidence-based global gene model set for the chordate Ciona intestinalis: new insight into intron and operon populations.</title>
        <authorList>
            <person name="Satou Y."/>
            <person name="Mineta K."/>
            <person name="Ogasawara M."/>
            <person name="Sasakura Y."/>
            <person name="Shoguchi E."/>
            <person name="Ueno K."/>
            <person name="Yamada L."/>
            <person name="Matsumoto J."/>
            <person name="Wasserscheid J."/>
            <person name="Dewar K."/>
            <person name="Wiley G.B."/>
            <person name="Macmil S.L."/>
            <person name="Roe B.A."/>
            <person name="Zeller R.W."/>
            <person name="Hastings K.E."/>
            <person name="Lemaire P."/>
            <person name="Lindquist E."/>
            <person name="Endo T."/>
            <person name="Hotta K."/>
            <person name="Inaba K."/>
        </authorList>
    </citation>
    <scope>NUCLEOTIDE SEQUENCE [LARGE SCALE GENOMIC DNA]</scope>
    <source>
        <strain evidence="5">wild type</strain>
    </source>
</reference>
<accession>H2XRV4</accession>
<protein>
    <recommendedName>
        <fullName evidence="4">PDZ domain-containing protein</fullName>
    </recommendedName>
</protein>
<reference evidence="5" key="3">
    <citation type="submission" date="2025-08" db="UniProtKB">
        <authorList>
            <consortium name="Ensembl"/>
        </authorList>
    </citation>
    <scope>IDENTIFICATION</scope>
</reference>
<dbReference type="Pfam" id="PF17820">
    <property type="entry name" value="PDZ_6"/>
    <property type="match status" value="2"/>
</dbReference>
<evidence type="ECO:0000256" key="1">
    <source>
        <dbReference type="ARBA" id="ARBA00004236"/>
    </source>
</evidence>
<proteinExistence type="predicted"/>
<reference evidence="6" key="1">
    <citation type="journal article" date="2002" name="Science">
        <title>The draft genome of Ciona intestinalis: insights into chordate and vertebrate origins.</title>
        <authorList>
            <person name="Dehal P."/>
            <person name="Satou Y."/>
            <person name="Campbell R.K."/>
            <person name="Chapman J."/>
            <person name="Degnan B."/>
            <person name="De Tomaso A."/>
            <person name="Davidson B."/>
            <person name="Di Gregorio A."/>
            <person name="Gelpke M."/>
            <person name="Goodstein D.M."/>
            <person name="Harafuji N."/>
            <person name="Hastings K.E."/>
            <person name="Ho I."/>
            <person name="Hotta K."/>
            <person name="Huang W."/>
            <person name="Kawashima T."/>
            <person name="Lemaire P."/>
            <person name="Martinez D."/>
            <person name="Meinertzhagen I.A."/>
            <person name="Necula S."/>
            <person name="Nonaka M."/>
            <person name="Putnam N."/>
            <person name="Rash S."/>
            <person name="Saiga H."/>
            <person name="Satake M."/>
            <person name="Terry A."/>
            <person name="Yamada L."/>
            <person name="Wang H.G."/>
            <person name="Awazu S."/>
            <person name="Azumi K."/>
            <person name="Boore J."/>
            <person name="Branno M."/>
            <person name="Chin-Bow S."/>
            <person name="DeSantis R."/>
            <person name="Doyle S."/>
            <person name="Francino P."/>
            <person name="Keys D.N."/>
            <person name="Haga S."/>
            <person name="Hayashi H."/>
            <person name="Hino K."/>
            <person name="Imai K.S."/>
            <person name="Inaba K."/>
            <person name="Kano S."/>
            <person name="Kobayashi K."/>
            <person name="Kobayashi M."/>
            <person name="Lee B.I."/>
            <person name="Makabe K.W."/>
            <person name="Manohar C."/>
            <person name="Matassi G."/>
            <person name="Medina M."/>
            <person name="Mochizuki Y."/>
            <person name="Mount S."/>
            <person name="Morishita T."/>
            <person name="Miura S."/>
            <person name="Nakayama A."/>
            <person name="Nishizaka S."/>
            <person name="Nomoto H."/>
            <person name="Ohta F."/>
            <person name="Oishi K."/>
            <person name="Rigoutsos I."/>
            <person name="Sano M."/>
            <person name="Sasaki A."/>
            <person name="Sasakura Y."/>
            <person name="Shoguchi E."/>
            <person name="Shin-i T."/>
            <person name="Spagnuolo A."/>
            <person name="Stainier D."/>
            <person name="Suzuki M.M."/>
            <person name="Tassy O."/>
            <person name="Takatori N."/>
            <person name="Tokuoka M."/>
            <person name="Yagi K."/>
            <person name="Yoshizaki F."/>
            <person name="Wada S."/>
            <person name="Zhang C."/>
            <person name="Hyatt P.D."/>
            <person name="Larimer F."/>
            <person name="Detter C."/>
            <person name="Doggett N."/>
            <person name="Glavina T."/>
            <person name="Hawkins T."/>
            <person name="Richardson P."/>
            <person name="Lucas S."/>
            <person name="Kohara Y."/>
            <person name="Levine M."/>
            <person name="Satoh N."/>
            <person name="Rokhsar D.S."/>
        </authorList>
    </citation>
    <scope>NUCLEOTIDE SEQUENCE [LARGE SCALE GENOMIC DNA]</scope>
</reference>
<dbReference type="InParanoid" id="H2XRV4"/>
<dbReference type="GeneTree" id="ENSGT00950000182849"/>
<evidence type="ECO:0000313" key="6">
    <source>
        <dbReference type="Proteomes" id="UP000008144"/>
    </source>
</evidence>
<dbReference type="PANTHER" id="PTHR14191">
    <property type="entry name" value="PDZ DOMAIN CONTAINING PROTEIN"/>
    <property type="match status" value="1"/>
</dbReference>
<dbReference type="AlphaFoldDB" id="H2XRV4"/>
<dbReference type="InterPro" id="IPR001478">
    <property type="entry name" value="PDZ"/>
</dbReference>
<name>H2XRV4_CIOIN</name>
<keyword evidence="6" id="KW-1185">Reference proteome</keyword>
<dbReference type="GO" id="GO:0043495">
    <property type="term" value="F:protein-membrane adaptor activity"/>
    <property type="evidence" value="ECO:0000318"/>
    <property type="project" value="GO_Central"/>
</dbReference>
<evidence type="ECO:0000259" key="4">
    <source>
        <dbReference type="PROSITE" id="PS50106"/>
    </source>
</evidence>
<feature type="domain" description="PDZ" evidence="4">
    <location>
        <begin position="9"/>
        <end position="90"/>
    </location>
</feature>
<keyword evidence="3" id="KW-0677">Repeat</keyword>
<dbReference type="EMBL" id="EAAA01002437">
    <property type="status" value="NOT_ANNOTATED_CDS"/>
    <property type="molecule type" value="Genomic_DNA"/>
</dbReference>
<dbReference type="CDD" id="cd06768">
    <property type="entry name" value="PDZ_NHERF-like"/>
    <property type="match status" value="4"/>
</dbReference>
<evidence type="ECO:0000313" key="5">
    <source>
        <dbReference type="Ensembl" id="ENSCINP00000032388.1"/>
    </source>
</evidence>
<feature type="domain" description="PDZ" evidence="4">
    <location>
        <begin position="249"/>
        <end position="330"/>
    </location>
</feature>
<organism evidence="5 6">
    <name type="scientific">Ciona intestinalis</name>
    <name type="common">Transparent sea squirt</name>
    <name type="synonym">Ascidia intestinalis</name>
    <dbReference type="NCBI Taxonomy" id="7719"/>
    <lineage>
        <taxon>Eukaryota</taxon>
        <taxon>Metazoa</taxon>
        <taxon>Chordata</taxon>
        <taxon>Tunicata</taxon>
        <taxon>Ascidiacea</taxon>
        <taxon>Phlebobranchia</taxon>
        <taxon>Cionidae</taxon>
        <taxon>Ciona</taxon>
    </lineage>
</organism>
<dbReference type="STRING" id="7719.ENSCINP00000032388"/>
<feature type="domain" description="PDZ" evidence="4">
    <location>
        <begin position="137"/>
        <end position="217"/>
    </location>
</feature>
<dbReference type="PANTHER" id="PTHR14191:SF29">
    <property type="entry name" value="PDZ DOMAIN-CONTAINING PROTEIN"/>
    <property type="match status" value="1"/>
</dbReference>
<dbReference type="Pfam" id="PF00595">
    <property type="entry name" value="PDZ"/>
    <property type="match status" value="2"/>
</dbReference>
<reference evidence="5" key="4">
    <citation type="submission" date="2025-09" db="UniProtKB">
        <authorList>
            <consortium name="Ensembl"/>
        </authorList>
    </citation>
    <scope>IDENTIFICATION</scope>
</reference>
<dbReference type="HOGENOM" id="CLU_031712_1_0_1"/>
<dbReference type="OMA" id="ISPCLYY"/>
<dbReference type="InterPro" id="IPR051067">
    <property type="entry name" value="NHER"/>
</dbReference>
<dbReference type="Proteomes" id="UP000008144">
    <property type="component" value="Chromosome 7"/>
</dbReference>
<dbReference type="SMART" id="SM00228">
    <property type="entry name" value="PDZ"/>
    <property type="match status" value="4"/>
</dbReference>
<dbReference type="GO" id="GO:0005102">
    <property type="term" value="F:signaling receptor binding"/>
    <property type="evidence" value="ECO:0000318"/>
    <property type="project" value="GO_Central"/>
</dbReference>